<evidence type="ECO:0000256" key="1">
    <source>
        <dbReference type="ARBA" id="ARBA00023002"/>
    </source>
</evidence>
<organism evidence="3 4">
    <name type="scientific">Mycolicibacterium crocinum</name>
    <dbReference type="NCBI Taxonomy" id="388459"/>
    <lineage>
        <taxon>Bacteria</taxon>
        <taxon>Bacillati</taxon>
        <taxon>Actinomycetota</taxon>
        <taxon>Actinomycetes</taxon>
        <taxon>Mycobacteriales</taxon>
        <taxon>Mycobacteriaceae</taxon>
        <taxon>Mycolicibacterium</taxon>
    </lineage>
</organism>
<sequence>MSTTIQHFIDGKRSNLSSSRTADVFNPSTGEVQAQVLLASAADVDTAVASAVEAQKEWAAWNPQRRARVLMKFIELVNANVDELAELLSIEHGKTVPDSKGDIQRGIEVIEFAIGIPHLLKGEFTEGAGGGIDVYSIRQPLGVVAGITPFNFPAMIPLWKAGPALACGNAFILKPSERDPSVPVCLAELFLEAGLPAGVFQVVQGDKEAVDAILTHPDIKAVGFVGSSDIAQYIYSTAAANGKRSQCFGGAKNHMIVMPDADLDQAVDALIGAGYGSVGERCMAISVAVPVGEETANRLRGRLVERINELRVGHSLDPKADYGPLVTSAALQRVRDYIDAGVAAGAEIVVDGREKASDELTFDDASLEGGFFIGPTLFDHVTTDMSIYTDEIFGPVLCIVRAHDYEEALRLPTEHEYGNGVAIFTRDGDAARDFVSRVQVGMVGVNVPIPVPVSYHTFGGWKRSGFGDLNQHGPHSILFYTKTKTVTERWPSGIKDGAEFVIPTMQ</sequence>
<evidence type="ECO:0000259" key="2">
    <source>
        <dbReference type="Pfam" id="PF00171"/>
    </source>
</evidence>
<dbReference type="SUPFAM" id="SSF53720">
    <property type="entry name" value="ALDH-like"/>
    <property type="match status" value="1"/>
</dbReference>
<dbReference type="RefSeq" id="WP_240179047.1">
    <property type="nucleotide sequence ID" value="NZ_CP092362.2"/>
</dbReference>
<keyword evidence="4" id="KW-1185">Reference proteome</keyword>
<protein>
    <submittedName>
        <fullName evidence="3">CoA-acylating methylmalonate-semialdehyde dehydrogenase</fullName>
    </submittedName>
</protein>
<dbReference type="CDD" id="cd07085">
    <property type="entry name" value="ALDH_F6_MMSDH"/>
    <property type="match status" value="1"/>
</dbReference>
<feature type="domain" description="Aldehyde dehydrogenase" evidence="2">
    <location>
        <begin position="18"/>
        <end position="486"/>
    </location>
</feature>
<reference evidence="3" key="1">
    <citation type="submission" date="2022-08" db="EMBL/GenBank/DDBJ databases">
        <title>Whole genome sequencing of non-tuberculosis mycobacteria type-strains.</title>
        <authorList>
            <person name="Igarashi Y."/>
            <person name="Osugi A."/>
            <person name="Mitarai S."/>
        </authorList>
    </citation>
    <scope>NUCLEOTIDE SEQUENCE</scope>
    <source>
        <strain evidence="3">JCM 16369</strain>
    </source>
</reference>
<dbReference type="Gene3D" id="3.40.309.10">
    <property type="entry name" value="Aldehyde Dehydrogenase, Chain A, domain 2"/>
    <property type="match status" value="1"/>
</dbReference>
<dbReference type="Proteomes" id="UP001055337">
    <property type="component" value="Chromosome"/>
</dbReference>
<name>A0ABY3TSM0_9MYCO</name>
<evidence type="ECO:0000313" key="4">
    <source>
        <dbReference type="Proteomes" id="UP001055337"/>
    </source>
</evidence>
<dbReference type="InterPro" id="IPR015590">
    <property type="entry name" value="Aldehyde_DH_dom"/>
</dbReference>
<gene>
    <name evidence="3" type="ORF">MI149_06115</name>
</gene>
<accession>A0ABY3TSM0</accession>
<dbReference type="InterPro" id="IPR016163">
    <property type="entry name" value="Ald_DH_C"/>
</dbReference>
<dbReference type="InterPro" id="IPR016162">
    <property type="entry name" value="Ald_DH_N"/>
</dbReference>
<evidence type="ECO:0000313" key="3">
    <source>
        <dbReference type="EMBL" id="ULN42679.1"/>
    </source>
</evidence>
<dbReference type="PANTHER" id="PTHR43866:SF4">
    <property type="entry name" value="MALONATE-SEMIALDEHYDE DEHYDROGENASE"/>
    <property type="match status" value="1"/>
</dbReference>
<dbReference type="PANTHER" id="PTHR43866">
    <property type="entry name" value="MALONATE-SEMIALDEHYDE DEHYDROGENASE"/>
    <property type="match status" value="1"/>
</dbReference>
<proteinExistence type="predicted"/>
<dbReference type="Pfam" id="PF00171">
    <property type="entry name" value="Aldedh"/>
    <property type="match status" value="1"/>
</dbReference>
<dbReference type="InterPro" id="IPR010061">
    <property type="entry name" value="MeMal-semiAld_DH"/>
</dbReference>
<dbReference type="InterPro" id="IPR016161">
    <property type="entry name" value="Ald_DH/histidinol_DH"/>
</dbReference>
<dbReference type="EMBL" id="CP092362">
    <property type="protein sequence ID" value="ULN42679.1"/>
    <property type="molecule type" value="Genomic_DNA"/>
</dbReference>
<dbReference type="Gene3D" id="3.40.605.10">
    <property type="entry name" value="Aldehyde Dehydrogenase, Chain A, domain 1"/>
    <property type="match status" value="1"/>
</dbReference>
<keyword evidence="1" id="KW-0560">Oxidoreductase</keyword>
<dbReference type="NCBIfam" id="TIGR01722">
    <property type="entry name" value="MMSDH"/>
    <property type="match status" value="1"/>
</dbReference>